<dbReference type="eggNOG" id="ENOG502S3ZV">
    <property type="taxonomic scope" value="Eukaryota"/>
</dbReference>
<evidence type="ECO:0000313" key="4">
    <source>
        <dbReference type="Proteomes" id="UP000006591"/>
    </source>
</evidence>
<dbReference type="PROSITE" id="PS00028">
    <property type="entry name" value="ZINC_FINGER_C2H2_1"/>
    <property type="match status" value="1"/>
</dbReference>
<organism evidence="3">
    <name type="scientific">Oryza nivara</name>
    <name type="common">Indian wild rice</name>
    <name type="synonym">Oryza sativa f. spontanea</name>
    <dbReference type="NCBI Taxonomy" id="4536"/>
    <lineage>
        <taxon>Eukaryota</taxon>
        <taxon>Viridiplantae</taxon>
        <taxon>Streptophyta</taxon>
        <taxon>Embryophyta</taxon>
        <taxon>Tracheophyta</taxon>
        <taxon>Spermatophyta</taxon>
        <taxon>Magnoliopsida</taxon>
        <taxon>Liliopsida</taxon>
        <taxon>Poales</taxon>
        <taxon>Poaceae</taxon>
        <taxon>BOP clade</taxon>
        <taxon>Oryzoideae</taxon>
        <taxon>Oryzeae</taxon>
        <taxon>Oryzinae</taxon>
        <taxon>Oryza</taxon>
    </lineage>
</organism>
<dbReference type="PROSITE" id="PS50157">
    <property type="entry name" value="ZINC_FINGER_C2H2_2"/>
    <property type="match status" value="1"/>
</dbReference>
<sequence length="567" mass="63652">MHVNKPQGEQSVLSIAKSSGIAYAVHRAAAVATTFPKSARVQFLPVYVALDLAKSIEPDADKEEVLQCALKIMDSAAKISDHSLVIALFRAGLMAVLHDYAAAEDECCRALAIEKADDPSSHDIPVGSTKGDEYDDRICFVKKQIHGLLQTLVLFARRDWSLITSEKQRMILSVRLDVLCEYYSKINRSLSKSLTDAHHFVSSNKSWILRKCPHSGCSNITFDSTVMLWTHLCNSHFGSLGEKLLEVSDPNLCEDVMGEGEHCCSLDVIDVCKDSSQHDLFCFMNVEGAFGSFLLSPFTAKEVADAAELQREKRKEGNDIIKAVKKKLRNLPSDRSSNEFHVACKIIQEMCHKLLKSSCTDYREFVLPLLRFHRWLSYSDNLIAGEDKRSEVLVENANPSDLELIDVEDNGVKPSATLETKGTSNYQNSVQDVPKILVPKISDPSLYKPPPDPRIVNQQATRYGYSALHRPAIGQSVVTPVNRLVEIVDAANKFDPYEVEHSHQSYKREQAKIPKDQELCVICFFERYSTIAMASGKNAGTKCNLCNARFLKDSDLEFHRRYYHQQQ</sequence>
<dbReference type="InterPro" id="IPR013087">
    <property type="entry name" value="Znf_C2H2_type"/>
</dbReference>
<reference evidence="3" key="2">
    <citation type="submission" date="2018-04" db="EMBL/GenBank/DDBJ databases">
        <title>OnivRS2 (Oryza nivara Reference Sequence Version 2).</title>
        <authorList>
            <person name="Zhang J."/>
            <person name="Kudrna D."/>
            <person name="Lee S."/>
            <person name="Talag J."/>
            <person name="Rajasekar S."/>
            <person name="Welchert J."/>
            <person name="Hsing Y.-I."/>
            <person name="Wing R.A."/>
        </authorList>
    </citation>
    <scope>NUCLEOTIDE SEQUENCE [LARGE SCALE GENOMIC DNA]</scope>
    <source>
        <strain evidence="3">SL10</strain>
    </source>
</reference>
<keyword evidence="1" id="KW-0863">Zinc-finger</keyword>
<evidence type="ECO:0000256" key="1">
    <source>
        <dbReference type="PROSITE-ProRule" id="PRU00042"/>
    </source>
</evidence>
<accession>A0A0E0J3K4</accession>
<dbReference type="PANTHER" id="PTHR34465:SF6">
    <property type="entry name" value="OS11G0599000 PROTEIN"/>
    <property type="match status" value="1"/>
</dbReference>
<dbReference type="EnsemblPlants" id="ONIVA11G17760.1">
    <property type="protein sequence ID" value="ONIVA11G17760.1"/>
    <property type="gene ID" value="ONIVA11G17760"/>
</dbReference>
<dbReference type="SMART" id="SM00355">
    <property type="entry name" value="ZnF_C2H2"/>
    <property type="match status" value="2"/>
</dbReference>
<keyword evidence="4" id="KW-1185">Reference proteome</keyword>
<evidence type="ECO:0000259" key="2">
    <source>
        <dbReference type="PROSITE" id="PS50157"/>
    </source>
</evidence>
<dbReference type="GO" id="GO:0008270">
    <property type="term" value="F:zinc ion binding"/>
    <property type="evidence" value="ECO:0007669"/>
    <property type="project" value="UniProtKB-KW"/>
</dbReference>
<dbReference type="Proteomes" id="UP000006591">
    <property type="component" value="Chromosome 11"/>
</dbReference>
<name>A0A0E0J3K4_ORYNI</name>
<dbReference type="HOGENOM" id="CLU_025833_0_0_1"/>
<dbReference type="OMA" id="ICFFERY"/>
<evidence type="ECO:0000313" key="3">
    <source>
        <dbReference type="EnsemblPlants" id="ONIVA11G17760.1"/>
    </source>
</evidence>
<dbReference type="PANTHER" id="PTHR34465">
    <property type="entry name" value="CARBOXYL-TERMINAL HYDROLASE-LIKE PROTEIN, PUTATIVE (DUF627 AND DUF629)-RELATED"/>
    <property type="match status" value="1"/>
</dbReference>
<keyword evidence="1" id="KW-0862">Zinc</keyword>
<proteinExistence type="predicted"/>
<protein>
    <recommendedName>
        <fullName evidence="2">C2H2-type domain-containing protein</fullName>
    </recommendedName>
</protein>
<dbReference type="Gramene" id="ONIVA11G17760.1">
    <property type="protein sequence ID" value="ONIVA11G17760.1"/>
    <property type="gene ID" value="ONIVA11G17760"/>
</dbReference>
<keyword evidence="1" id="KW-0479">Metal-binding</keyword>
<reference evidence="3" key="1">
    <citation type="submission" date="2015-04" db="UniProtKB">
        <authorList>
            <consortium name="EnsemblPlants"/>
        </authorList>
    </citation>
    <scope>IDENTIFICATION</scope>
    <source>
        <strain evidence="3">SL10</strain>
    </source>
</reference>
<dbReference type="AlphaFoldDB" id="A0A0E0J3K4"/>
<feature type="domain" description="C2H2-type" evidence="2">
    <location>
        <begin position="541"/>
        <end position="567"/>
    </location>
</feature>